<protein>
    <submittedName>
        <fullName evidence="1">Uncharacterized protein</fullName>
    </submittedName>
</protein>
<name>A0A9D3RVQ3_ANGAN</name>
<dbReference type="Proteomes" id="UP001044222">
    <property type="component" value="Chromosome 10"/>
</dbReference>
<dbReference type="EMBL" id="JAFIRN010000010">
    <property type="protein sequence ID" value="KAG5841212.1"/>
    <property type="molecule type" value="Genomic_DNA"/>
</dbReference>
<proteinExistence type="predicted"/>
<comment type="caution">
    <text evidence="1">The sequence shown here is derived from an EMBL/GenBank/DDBJ whole genome shotgun (WGS) entry which is preliminary data.</text>
</comment>
<keyword evidence="2" id="KW-1185">Reference proteome</keyword>
<sequence length="81" mass="8775">MEFLDTSDSEGTAVADSESDVDDNLYASRLMCADSFSLSPRLKVSFCATECSPVIKPLPRRKLTEAEKTALISRKINASGS</sequence>
<reference evidence="1" key="1">
    <citation type="submission" date="2021-01" db="EMBL/GenBank/DDBJ databases">
        <title>A chromosome-scale assembly of European eel, Anguilla anguilla.</title>
        <authorList>
            <person name="Henkel C."/>
            <person name="Jong-Raadsen S.A."/>
            <person name="Dufour S."/>
            <person name="Weltzien F.-A."/>
            <person name="Palstra A.P."/>
            <person name="Pelster B."/>
            <person name="Spaink H.P."/>
            <person name="Van Den Thillart G.E."/>
            <person name="Jansen H."/>
            <person name="Zahm M."/>
            <person name="Klopp C."/>
            <person name="Cedric C."/>
            <person name="Louis A."/>
            <person name="Berthelot C."/>
            <person name="Parey E."/>
            <person name="Roest Crollius H."/>
            <person name="Montfort J."/>
            <person name="Robinson-Rechavi M."/>
            <person name="Bucao C."/>
            <person name="Bouchez O."/>
            <person name="Gislard M."/>
            <person name="Lluch J."/>
            <person name="Milhes M."/>
            <person name="Lampietro C."/>
            <person name="Lopez Roques C."/>
            <person name="Donnadieu C."/>
            <person name="Braasch I."/>
            <person name="Desvignes T."/>
            <person name="Postlethwait J."/>
            <person name="Bobe J."/>
            <person name="Guiguen Y."/>
            <person name="Dirks R."/>
        </authorList>
    </citation>
    <scope>NUCLEOTIDE SEQUENCE</scope>
    <source>
        <strain evidence="1">Tag_6206</strain>
        <tissue evidence="1">Liver</tissue>
    </source>
</reference>
<feature type="non-terminal residue" evidence="1">
    <location>
        <position position="81"/>
    </location>
</feature>
<gene>
    <name evidence="1" type="ORF">ANANG_G00197170</name>
</gene>
<accession>A0A9D3RVQ3</accession>
<organism evidence="1 2">
    <name type="scientific">Anguilla anguilla</name>
    <name type="common">European freshwater eel</name>
    <name type="synonym">Muraena anguilla</name>
    <dbReference type="NCBI Taxonomy" id="7936"/>
    <lineage>
        <taxon>Eukaryota</taxon>
        <taxon>Metazoa</taxon>
        <taxon>Chordata</taxon>
        <taxon>Craniata</taxon>
        <taxon>Vertebrata</taxon>
        <taxon>Euteleostomi</taxon>
        <taxon>Actinopterygii</taxon>
        <taxon>Neopterygii</taxon>
        <taxon>Teleostei</taxon>
        <taxon>Anguilliformes</taxon>
        <taxon>Anguillidae</taxon>
        <taxon>Anguilla</taxon>
    </lineage>
</organism>
<dbReference type="AlphaFoldDB" id="A0A9D3RVQ3"/>
<evidence type="ECO:0000313" key="1">
    <source>
        <dbReference type="EMBL" id="KAG5841212.1"/>
    </source>
</evidence>
<evidence type="ECO:0000313" key="2">
    <source>
        <dbReference type="Proteomes" id="UP001044222"/>
    </source>
</evidence>